<sequence length="143" mass="16771">MDIEKVSEFAREVFLSERKSETVHIKGFPWKIWAKIKTKTQSTDNEKWLNFSFLCDAPKEENWNCKCSAILRIVSKKNGVSDFRREFEDHVFDNKDNKGWGYANFISFAELMDTSKGFYDKSEDKVTLAIDFSVKEAKMEEKS</sequence>
<dbReference type="Proteomes" id="UP001620626">
    <property type="component" value="Unassembled WGS sequence"/>
</dbReference>
<dbReference type="AlphaFoldDB" id="A0ABD2IGU5"/>
<dbReference type="PANTHER" id="PTHR47022:SF1">
    <property type="entry name" value="BTB AND MATH DOMAIN-CONTAINING PROTEIN 36-RELATED"/>
    <property type="match status" value="1"/>
</dbReference>
<dbReference type="InterPro" id="IPR008974">
    <property type="entry name" value="TRAF-like"/>
</dbReference>
<protein>
    <recommendedName>
        <fullName evidence="1">MATH domain-containing protein</fullName>
    </recommendedName>
</protein>
<name>A0ABD2IGU5_9BILA</name>
<keyword evidence="3" id="KW-1185">Reference proteome</keyword>
<organism evidence="2 3">
    <name type="scientific">Heterodera trifolii</name>
    <dbReference type="NCBI Taxonomy" id="157864"/>
    <lineage>
        <taxon>Eukaryota</taxon>
        <taxon>Metazoa</taxon>
        <taxon>Ecdysozoa</taxon>
        <taxon>Nematoda</taxon>
        <taxon>Chromadorea</taxon>
        <taxon>Rhabditida</taxon>
        <taxon>Tylenchina</taxon>
        <taxon>Tylenchomorpha</taxon>
        <taxon>Tylenchoidea</taxon>
        <taxon>Heteroderidae</taxon>
        <taxon>Heteroderinae</taxon>
        <taxon>Heterodera</taxon>
    </lineage>
</organism>
<dbReference type="Gene3D" id="2.60.210.10">
    <property type="entry name" value="Apoptosis, Tumor Necrosis Factor Receptor Associated Protein 2, Chain A"/>
    <property type="match status" value="1"/>
</dbReference>
<reference evidence="2 3" key="1">
    <citation type="submission" date="2024-10" db="EMBL/GenBank/DDBJ databases">
        <authorList>
            <person name="Kim D."/>
        </authorList>
    </citation>
    <scope>NUCLEOTIDE SEQUENCE [LARGE SCALE GENOMIC DNA]</scope>
    <source>
        <strain evidence="2">BH-2024</strain>
    </source>
</reference>
<dbReference type="SUPFAM" id="SSF49599">
    <property type="entry name" value="TRAF domain-like"/>
    <property type="match status" value="1"/>
</dbReference>
<dbReference type="EMBL" id="JBICBT010001210">
    <property type="protein sequence ID" value="KAL3078327.1"/>
    <property type="molecule type" value="Genomic_DNA"/>
</dbReference>
<feature type="domain" description="MATH" evidence="1">
    <location>
        <begin position="1"/>
        <end position="130"/>
    </location>
</feature>
<dbReference type="InterPro" id="IPR002083">
    <property type="entry name" value="MATH/TRAF_dom"/>
</dbReference>
<evidence type="ECO:0000313" key="3">
    <source>
        <dbReference type="Proteomes" id="UP001620626"/>
    </source>
</evidence>
<proteinExistence type="predicted"/>
<dbReference type="Pfam" id="PF22486">
    <property type="entry name" value="MATH_2"/>
    <property type="match status" value="1"/>
</dbReference>
<evidence type="ECO:0000313" key="2">
    <source>
        <dbReference type="EMBL" id="KAL3078327.1"/>
    </source>
</evidence>
<evidence type="ECO:0000259" key="1">
    <source>
        <dbReference type="PROSITE" id="PS50144"/>
    </source>
</evidence>
<comment type="caution">
    <text evidence="2">The sequence shown here is derived from an EMBL/GenBank/DDBJ whole genome shotgun (WGS) entry which is preliminary data.</text>
</comment>
<dbReference type="PANTHER" id="PTHR47022">
    <property type="entry name" value="BTB AND MATH DOMAIN-CONTAINING PROTEIN 36-RELATED"/>
    <property type="match status" value="1"/>
</dbReference>
<dbReference type="PROSITE" id="PS50144">
    <property type="entry name" value="MATH"/>
    <property type="match status" value="1"/>
</dbReference>
<accession>A0ABD2IGU5</accession>
<gene>
    <name evidence="2" type="ORF">niasHT_032733</name>
</gene>